<evidence type="ECO:0000313" key="8">
    <source>
        <dbReference type="EMBL" id="MDR7376158.1"/>
    </source>
</evidence>
<evidence type="ECO:0000256" key="1">
    <source>
        <dbReference type="ARBA" id="ARBA00022553"/>
    </source>
</evidence>
<dbReference type="SMART" id="SM00448">
    <property type="entry name" value="REC"/>
    <property type="match status" value="1"/>
</dbReference>
<evidence type="ECO:0000259" key="7">
    <source>
        <dbReference type="PROSITE" id="PS51755"/>
    </source>
</evidence>
<feature type="DNA-binding region" description="OmpR/PhoB-type" evidence="5">
    <location>
        <begin position="144"/>
        <end position="243"/>
    </location>
</feature>
<dbReference type="InterPro" id="IPR011006">
    <property type="entry name" value="CheY-like_superfamily"/>
</dbReference>
<feature type="domain" description="Response regulatory" evidence="6">
    <location>
        <begin position="20"/>
        <end position="135"/>
    </location>
</feature>
<evidence type="ECO:0000256" key="3">
    <source>
        <dbReference type="ARBA" id="ARBA00023125"/>
    </source>
</evidence>
<dbReference type="InterPro" id="IPR039420">
    <property type="entry name" value="WalR-like"/>
</dbReference>
<dbReference type="InterPro" id="IPR036388">
    <property type="entry name" value="WH-like_DNA-bd_sf"/>
</dbReference>
<evidence type="ECO:0000256" key="4">
    <source>
        <dbReference type="PROSITE-ProRule" id="PRU00169"/>
    </source>
</evidence>
<name>A0ABU2C495_9BURK</name>
<evidence type="ECO:0000259" key="6">
    <source>
        <dbReference type="PROSITE" id="PS50110"/>
    </source>
</evidence>
<proteinExistence type="predicted"/>
<keyword evidence="2" id="KW-0902">Two-component regulatory system</keyword>
<feature type="modified residue" description="4-aspartylphosphate" evidence="4">
    <location>
        <position position="69"/>
    </location>
</feature>
<dbReference type="EMBL" id="JAVDXT010000001">
    <property type="protein sequence ID" value="MDR7376158.1"/>
    <property type="molecule type" value="Genomic_DNA"/>
</dbReference>
<evidence type="ECO:0000256" key="2">
    <source>
        <dbReference type="ARBA" id="ARBA00023012"/>
    </source>
</evidence>
<dbReference type="InterPro" id="IPR001789">
    <property type="entry name" value="Sig_transdc_resp-reg_receiver"/>
</dbReference>
<dbReference type="SUPFAM" id="SSF52172">
    <property type="entry name" value="CheY-like"/>
    <property type="match status" value="1"/>
</dbReference>
<dbReference type="CDD" id="cd00383">
    <property type="entry name" value="trans_reg_C"/>
    <property type="match status" value="1"/>
</dbReference>
<dbReference type="Proteomes" id="UP001180487">
    <property type="component" value="Unassembled WGS sequence"/>
</dbReference>
<dbReference type="PANTHER" id="PTHR48111">
    <property type="entry name" value="REGULATOR OF RPOS"/>
    <property type="match status" value="1"/>
</dbReference>
<dbReference type="InterPro" id="IPR001867">
    <property type="entry name" value="OmpR/PhoB-type_DNA-bd"/>
</dbReference>
<accession>A0ABU2C495</accession>
<feature type="domain" description="OmpR/PhoB-type" evidence="7">
    <location>
        <begin position="144"/>
        <end position="243"/>
    </location>
</feature>
<dbReference type="SUPFAM" id="SSF46894">
    <property type="entry name" value="C-terminal effector domain of the bipartite response regulators"/>
    <property type="match status" value="1"/>
</dbReference>
<evidence type="ECO:0000313" key="9">
    <source>
        <dbReference type="Proteomes" id="UP001180487"/>
    </source>
</evidence>
<reference evidence="8 9" key="1">
    <citation type="submission" date="2023-07" db="EMBL/GenBank/DDBJ databases">
        <title>Sorghum-associated microbial communities from plants grown in Nebraska, USA.</title>
        <authorList>
            <person name="Schachtman D."/>
        </authorList>
    </citation>
    <scope>NUCLEOTIDE SEQUENCE [LARGE SCALE GENOMIC DNA]</scope>
    <source>
        <strain evidence="8 9">BE313</strain>
    </source>
</reference>
<dbReference type="Gene3D" id="1.10.10.10">
    <property type="entry name" value="Winged helix-like DNA-binding domain superfamily/Winged helix DNA-binding domain"/>
    <property type="match status" value="1"/>
</dbReference>
<dbReference type="SMART" id="SM00862">
    <property type="entry name" value="Trans_reg_C"/>
    <property type="match status" value="1"/>
</dbReference>
<protein>
    <submittedName>
        <fullName evidence="8">DNA-binding response OmpR family regulator</fullName>
    </submittedName>
</protein>
<dbReference type="Pfam" id="PF00486">
    <property type="entry name" value="Trans_reg_C"/>
    <property type="match status" value="1"/>
</dbReference>
<dbReference type="PANTHER" id="PTHR48111:SF40">
    <property type="entry name" value="PHOSPHATE REGULON TRANSCRIPTIONAL REGULATORY PROTEIN PHOB"/>
    <property type="match status" value="1"/>
</dbReference>
<dbReference type="GO" id="GO:0003677">
    <property type="term" value="F:DNA binding"/>
    <property type="evidence" value="ECO:0007669"/>
    <property type="project" value="UniProtKB-KW"/>
</dbReference>
<sequence>MSPDDWVRAKILAAKDVPMRIAVVDDDLAQLDLIHAVIAAMGHDCHALADGESFLRAIAKETFDLLIIDWELPDIAGTDIIRKVRERVASAVPILMLTNRSDERDIVTGLTCGADDYMVKSNRVVELRARIAALLRRGGHMRATEEVIFGRYRFHTTQRNVWAAGEPVALKNKEFDLALTMFNNLGKLMSRGYLIEALWGQSADVSSRSLDVYFSHVRSKLGLRAENGYRLMSVYNHGYRLEEVSQVTPATGANALQHSE</sequence>
<organism evidence="8 9">
    <name type="scientific">Rhodoferax ferrireducens</name>
    <dbReference type="NCBI Taxonomy" id="192843"/>
    <lineage>
        <taxon>Bacteria</taxon>
        <taxon>Pseudomonadati</taxon>
        <taxon>Pseudomonadota</taxon>
        <taxon>Betaproteobacteria</taxon>
        <taxon>Burkholderiales</taxon>
        <taxon>Comamonadaceae</taxon>
        <taxon>Rhodoferax</taxon>
    </lineage>
</organism>
<comment type="caution">
    <text evidence="8">The sequence shown here is derived from an EMBL/GenBank/DDBJ whole genome shotgun (WGS) entry which is preliminary data.</text>
</comment>
<keyword evidence="1 4" id="KW-0597">Phosphoprotein</keyword>
<gene>
    <name evidence="8" type="ORF">J2X19_000816</name>
</gene>
<dbReference type="InterPro" id="IPR016032">
    <property type="entry name" value="Sig_transdc_resp-reg_C-effctor"/>
</dbReference>
<dbReference type="PROSITE" id="PS51755">
    <property type="entry name" value="OMPR_PHOB"/>
    <property type="match status" value="1"/>
</dbReference>
<dbReference type="Gene3D" id="3.40.50.2300">
    <property type="match status" value="1"/>
</dbReference>
<evidence type="ECO:0000256" key="5">
    <source>
        <dbReference type="PROSITE-ProRule" id="PRU01091"/>
    </source>
</evidence>
<dbReference type="Pfam" id="PF00072">
    <property type="entry name" value="Response_reg"/>
    <property type="match status" value="1"/>
</dbReference>
<keyword evidence="3 5" id="KW-0238">DNA-binding</keyword>
<dbReference type="CDD" id="cd17574">
    <property type="entry name" value="REC_OmpR"/>
    <property type="match status" value="1"/>
</dbReference>
<keyword evidence="9" id="KW-1185">Reference proteome</keyword>
<dbReference type="Gene3D" id="6.10.250.690">
    <property type="match status" value="1"/>
</dbReference>
<dbReference type="RefSeq" id="WP_310370900.1">
    <property type="nucleotide sequence ID" value="NZ_JAVDXT010000001.1"/>
</dbReference>
<dbReference type="PROSITE" id="PS50110">
    <property type="entry name" value="RESPONSE_REGULATORY"/>
    <property type="match status" value="1"/>
</dbReference>